<dbReference type="GO" id="GO:0004673">
    <property type="term" value="F:protein histidine kinase activity"/>
    <property type="evidence" value="ECO:0007669"/>
    <property type="project" value="UniProtKB-EC"/>
</dbReference>
<keyword evidence="7" id="KW-0812">Transmembrane</keyword>
<keyword evidence="3" id="KW-0597">Phosphoprotein</keyword>
<dbReference type="EMBL" id="JBHUKY010000019">
    <property type="protein sequence ID" value="MFD2410098.1"/>
    <property type="molecule type" value="Genomic_DNA"/>
</dbReference>
<feature type="domain" description="HAMP" evidence="8">
    <location>
        <begin position="304"/>
        <end position="356"/>
    </location>
</feature>
<evidence type="ECO:0000256" key="2">
    <source>
        <dbReference type="ARBA" id="ARBA00022475"/>
    </source>
</evidence>
<keyword evidence="7" id="KW-1133">Transmembrane helix</keyword>
<keyword evidence="6 7" id="KW-0472">Membrane</keyword>
<feature type="transmembrane region" description="Helical" evidence="7">
    <location>
        <begin position="290"/>
        <end position="311"/>
    </location>
</feature>
<evidence type="ECO:0000259" key="8">
    <source>
        <dbReference type="PROSITE" id="PS50885"/>
    </source>
</evidence>
<evidence type="ECO:0000313" key="10">
    <source>
        <dbReference type="Proteomes" id="UP001597448"/>
    </source>
</evidence>
<dbReference type="InterPro" id="IPR036890">
    <property type="entry name" value="HATPase_C_sf"/>
</dbReference>
<feature type="transmembrane region" description="Helical" evidence="7">
    <location>
        <begin position="15"/>
        <end position="35"/>
    </location>
</feature>
<evidence type="ECO:0000256" key="3">
    <source>
        <dbReference type="ARBA" id="ARBA00022553"/>
    </source>
</evidence>
<keyword evidence="10" id="KW-1185">Reference proteome</keyword>
<dbReference type="InterPro" id="IPR003660">
    <property type="entry name" value="HAMP_dom"/>
</dbReference>
<organism evidence="9 10">
    <name type="scientific">Paenibacillus rhizoplanae</name>
    <dbReference type="NCBI Taxonomy" id="1917181"/>
    <lineage>
        <taxon>Bacteria</taxon>
        <taxon>Bacillati</taxon>
        <taxon>Bacillota</taxon>
        <taxon>Bacilli</taxon>
        <taxon>Bacillales</taxon>
        <taxon>Paenibacillaceae</taxon>
        <taxon>Paenibacillus</taxon>
    </lineage>
</organism>
<dbReference type="InterPro" id="IPR003594">
    <property type="entry name" value="HATPase_dom"/>
</dbReference>
<keyword evidence="2" id="KW-1003">Cell membrane</keyword>
<evidence type="ECO:0000256" key="4">
    <source>
        <dbReference type="ARBA" id="ARBA00022679"/>
    </source>
</evidence>
<sequence length="598" mass="67088">MLQRFRELNTLRNQIFIGFLLVMLIIILVSGAFVYDRVSILLKNNAERHIQQTAVQANGRLDALTGQIDGLMEQVANHPTVQQLLLEELEGNEVSFNQRQSLLQIISSYQAYMPSVGSLELYTADYRLLFPIKEGSLESRINELHISEANAEKGRLVWIGVDPHDDQSLLAIRQVSLMDRWFSRGGYLMARIQRSYFQLDDPFSGSDSGESVLLVNDEGQLLGSSGTPQEDLLPLLESGDQTVNFRGKEYVQVKLRSDKTSWTLLVLTPVSYVTKGLSVLRTVLLLSGGIGTLLFLIMSFLLSTMITRPIIHLIRAMRKSRMGVLTPNSQKVSTIELRELNNTYNGMVANINDLIRVVYEKEVLQSRTELKALQAQINPHFLFNTLEAFNWSLEEKGEEELAGLVVIMSRLFRYIIGSPHNKDEWVTLSEEVEQIRRYLRIMEMRMGERLSWDIRLDPHEAAVPVPKLLIQPIVENAILHGVESRIGNGIIEVVITPSSRKGWTAVKVSDNGPGMNESTLLALRHALDGGPPVSAKGGGVGLVNVQRRLKLYYAEAGMNTEGLIVESEVSVGTIIRFEIPSTGGYTYEPGQQDDSNRR</sequence>
<keyword evidence="4 9" id="KW-0808">Transferase</keyword>
<keyword evidence="5 9" id="KW-0418">Kinase</keyword>
<evidence type="ECO:0000256" key="1">
    <source>
        <dbReference type="ARBA" id="ARBA00004651"/>
    </source>
</evidence>
<dbReference type="InterPro" id="IPR010559">
    <property type="entry name" value="Sig_transdc_His_kin_internal"/>
</dbReference>
<name>A0ABW5F4T6_9BACL</name>
<evidence type="ECO:0000313" key="9">
    <source>
        <dbReference type="EMBL" id="MFD2410098.1"/>
    </source>
</evidence>
<dbReference type="Pfam" id="PF02518">
    <property type="entry name" value="HATPase_c"/>
    <property type="match status" value="1"/>
</dbReference>
<dbReference type="Gene3D" id="3.30.565.10">
    <property type="entry name" value="Histidine kinase-like ATPase, C-terminal domain"/>
    <property type="match status" value="1"/>
</dbReference>
<comment type="subcellular location">
    <subcellularLocation>
        <location evidence="1">Cell membrane</location>
        <topology evidence="1">Multi-pass membrane protein</topology>
    </subcellularLocation>
</comment>
<accession>A0ABW5F4T6</accession>
<evidence type="ECO:0000256" key="7">
    <source>
        <dbReference type="SAM" id="Phobius"/>
    </source>
</evidence>
<dbReference type="EC" id="2.7.13.3" evidence="9"/>
<gene>
    <name evidence="9" type="ORF">ACFSX3_09475</name>
</gene>
<dbReference type="Pfam" id="PF06580">
    <property type="entry name" value="His_kinase"/>
    <property type="match status" value="1"/>
</dbReference>
<dbReference type="PANTHER" id="PTHR34220">
    <property type="entry name" value="SENSOR HISTIDINE KINASE YPDA"/>
    <property type="match status" value="1"/>
</dbReference>
<protein>
    <submittedName>
        <fullName evidence="9">Sensor histidine kinase</fullName>
        <ecNumber evidence="9">2.7.13.3</ecNumber>
    </submittedName>
</protein>
<dbReference type="Proteomes" id="UP001597448">
    <property type="component" value="Unassembled WGS sequence"/>
</dbReference>
<dbReference type="PANTHER" id="PTHR34220:SF7">
    <property type="entry name" value="SENSOR HISTIDINE KINASE YPDA"/>
    <property type="match status" value="1"/>
</dbReference>
<dbReference type="Gene3D" id="6.10.340.10">
    <property type="match status" value="1"/>
</dbReference>
<proteinExistence type="predicted"/>
<dbReference type="SMART" id="SM00387">
    <property type="entry name" value="HATPase_c"/>
    <property type="match status" value="1"/>
</dbReference>
<dbReference type="RefSeq" id="WP_209986592.1">
    <property type="nucleotide sequence ID" value="NZ_JBHUKY010000019.1"/>
</dbReference>
<dbReference type="InterPro" id="IPR050640">
    <property type="entry name" value="Bact_2-comp_sensor_kinase"/>
</dbReference>
<evidence type="ECO:0000256" key="5">
    <source>
        <dbReference type="ARBA" id="ARBA00022777"/>
    </source>
</evidence>
<dbReference type="SUPFAM" id="SSF55874">
    <property type="entry name" value="ATPase domain of HSP90 chaperone/DNA topoisomerase II/histidine kinase"/>
    <property type="match status" value="1"/>
</dbReference>
<dbReference type="PROSITE" id="PS50885">
    <property type="entry name" value="HAMP"/>
    <property type="match status" value="1"/>
</dbReference>
<comment type="caution">
    <text evidence="9">The sequence shown here is derived from an EMBL/GenBank/DDBJ whole genome shotgun (WGS) entry which is preliminary data.</text>
</comment>
<reference evidence="10" key="1">
    <citation type="journal article" date="2019" name="Int. J. Syst. Evol. Microbiol.">
        <title>The Global Catalogue of Microorganisms (GCM) 10K type strain sequencing project: providing services to taxonomists for standard genome sequencing and annotation.</title>
        <authorList>
            <consortium name="The Broad Institute Genomics Platform"/>
            <consortium name="The Broad Institute Genome Sequencing Center for Infectious Disease"/>
            <person name="Wu L."/>
            <person name="Ma J."/>
        </authorList>
    </citation>
    <scope>NUCLEOTIDE SEQUENCE [LARGE SCALE GENOMIC DNA]</scope>
    <source>
        <strain evidence="10">CCM 8725</strain>
    </source>
</reference>
<evidence type="ECO:0000256" key="6">
    <source>
        <dbReference type="ARBA" id="ARBA00023136"/>
    </source>
</evidence>